<dbReference type="InterPro" id="IPR036291">
    <property type="entry name" value="NAD(P)-bd_dom_sf"/>
</dbReference>
<dbReference type="RefSeq" id="WP_154417923.1">
    <property type="nucleotide sequence ID" value="NZ_VUNS01000007.1"/>
</dbReference>
<dbReference type="AlphaFoldDB" id="A0A844G2G9"/>
<dbReference type="Gene3D" id="3.40.50.720">
    <property type="entry name" value="NAD(P)-binding Rossmann-like Domain"/>
    <property type="match status" value="1"/>
</dbReference>
<proteinExistence type="predicted"/>
<evidence type="ECO:0000313" key="2">
    <source>
        <dbReference type="EMBL" id="MST97102.1"/>
    </source>
</evidence>
<organism evidence="2 3">
    <name type="scientific">Victivallis lenta</name>
    <dbReference type="NCBI Taxonomy" id="2606640"/>
    <lineage>
        <taxon>Bacteria</taxon>
        <taxon>Pseudomonadati</taxon>
        <taxon>Lentisphaerota</taxon>
        <taxon>Lentisphaeria</taxon>
        <taxon>Victivallales</taxon>
        <taxon>Victivallaceae</taxon>
        <taxon>Victivallis</taxon>
    </lineage>
</organism>
<comment type="caution">
    <text evidence="2">The sequence shown here is derived from an EMBL/GenBank/DDBJ whole genome shotgun (WGS) entry which is preliminary data.</text>
</comment>
<protein>
    <submittedName>
        <fullName evidence="2">NAD(P)-dependent oxidoreductase</fullName>
    </submittedName>
</protein>
<evidence type="ECO:0000313" key="3">
    <source>
        <dbReference type="Proteomes" id="UP000435649"/>
    </source>
</evidence>
<sequence length="323" mass="35199">MSGAARILITGGTGFFGKSLLAARKREAVSEGELVILSRDPEGFLCRFPAFAGLPGVSFAAGDVRDFPFPDGEFSAVLHAATPASARLEAENPAEMRSIIVDGTKRVLDFCRSRKVPRLLLTSSGAVYGPQEPECERMAETYPCRPVTAYGQGKLEAERLCLDSGVETVIARCFAFVGPYLPLGIHFAAGNFLRDALENRPIAIRGDGRPLRSYLYADDLVRWLRRLLEAGEPGRIYNVGSENAVSIAELAERCAALRTPPSAVTVLGHPDGLPAPRYLPDTARARRELGLAETVNLDEALRLTFEFHRNNGYCMKNQQGEKS</sequence>
<dbReference type="InterPro" id="IPR050177">
    <property type="entry name" value="Lipid_A_modif_metabolic_enz"/>
</dbReference>
<accession>A0A844G2G9</accession>
<gene>
    <name evidence="2" type="ORF">FYJ85_08605</name>
</gene>
<keyword evidence="3" id="KW-1185">Reference proteome</keyword>
<name>A0A844G2G9_9BACT</name>
<feature type="domain" description="NAD-dependent epimerase/dehydratase" evidence="1">
    <location>
        <begin position="7"/>
        <end position="240"/>
    </location>
</feature>
<dbReference type="Pfam" id="PF01370">
    <property type="entry name" value="Epimerase"/>
    <property type="match status" value="1"/>
</dbReference>
<dbReference type="SUPFAM" id="SSF51735">
    <property type="entry name" value="NAD(P)-binding Rossmann-fold domains"/>
    <property type="match status" value="1"/>
</dbReference>
<reference evidence="2 3" key="1">
    <citation type="submission" date="2019-08" db="EMBL/GenBank/DDBJ databases">
        <title>In-depth cultivation of the pig gut microbiome towards novel bacterial diversity and tailored functional studies.</title>
        <authorList>
            <person name="Wylensek D."/>
            <person name="Hitch T.C.A."/>
            <person name="Clavel T."/>
        </authorList>
    </citation>
    <scope>NUCLEOTIDE SEQUENCE [LARGE SCALE GENOMIC DNA]</scope>
    <source>
        <strain evidence="2 3">BBE-744-WT-12</strain>
    </source>
</reference>
<dbReference type="EMBL" id="VUNS01000007">
    <property type="protein sequence ID" value="MST97102.1"/>
    <property type="molecule type" value="Genomic_DNA"/>
</dbReference>
<dbReference type="InterPro" id="IPR001509">
    <property type="entry name" value="Epimerase_deHydtase"/>
</dbReference>
<evidence type="ECO:0000259" key="1">
    <source>
        <dbReference type="Pfam" id="PF01370"/>
    </source>
</evidence>
<dbReference type="Proteomes" id="UP000435649">
    <property type="component" value="Unassembled WGS sequence"/>
</dbReference>
<dbReference type="PANTHER" id="PTHR43245">
    <property type="entry name" value="BIFUNCTIONAL POLYMYXIN RESISTANCE PROTEIN ARNA"/>
    <property type="match status" value="1"/>
</dbReference>